<keyword evidence="6" id="KW-0676">Redox-active center</keyword>
<dbReference type="EMBL" id="GFDL01002503">
    <property type="protein sequence ID" value="JAV32542.1"/>
    <property type="molecule type" value="Transcribed_RNA"/>
</dbReference>
<dbReference type="AlphaFoldDB" id="A0A1Q3FYI8"/>
<name>A0A1Q3FYI8_CULTA</name>
<dbReference type="GO" id="GO:0005829">
    <property type="term" value="C:cytosol"/>
    <property type="evidence" value="ECO:0007669"/>
    <property type="project" value="TreeGrafter"/>
</dbReference>
<organism evidence="8">
    <name type="scientific">Culex tarsalis</name>
    <name type="common">Encephalitis mosquito</name>
    <dbReference type="NCBI Taxonomy" id="7177"/>
    <lineage>
        <taxon>Eukaryota</taxon>
        <taxon>Metazoa</taxon>
        <taxon>Ecdysozoa</taxon>
        <taxon>Arthropoda</taxon>
        <taxon>Hexapoda</taxon>
        <taxon>Insecta</taxon>
        <taxon>Pterygota</taxon>
        <taxon>Neoptera</taxon>
        <taxon>Endopterygota</taxon>
        <taxon>Diptera</taxon>
        <taxon>Nematocera</taxon>
        <taxon>Culicoidea</taxon>
        <taxon>Culicidae</taxon>
        <taxon>Culicinae</taxon>
        <taxon>Culicini</taxon>
        <taxon>Culex</taxon>
        <taxon>Culex</taxon>
    </lineage>
</organism>
<evidence type="ECO:0000256" key="3">
    <source>
        <dbReference type="ARBA" id="ARBA00016949"/>
    </source>
</evidence>
<evidence type="ECO:0000256" key="6">
    <source>
        <dbReference type="ARBA" id="ARBA00023284"/>
    </source>
</evidence>
<keyword evidence="5" id="KW-1015">Disulfide bond</keyword>
<reference evidence="8" key="1">
    <citation type="submission" date="2017-01" db="EMBL/GenBank/DDBJ databases">
        <title>A deep insight into the sialotranscriptome of adult male and female Cluex tarsalis mosquitoes.</title>
        <authorList>
            <person name="Ribeiro J.M."/>
            <person name="Moreira F."/>
            <person name="Bernard K.A."/>
            <person name="Calvo E."/>
        </authorList>
    </citation>
    <scope>NUCLEOTIDE SEQUENCE</scope>
    <source>
        <strain evidence="8">Kern County</strain>
        <tissue evidence="8">Salivary glands</tissue>
    </source>
</reference>
<dbReference type="GO" id="GO:0047134">
    <property type="term" value="F:protein-disulfide reductase [NAD(P)H] activity"/>
    <property type="evidence" value="ECO:0007669"/>
    <property type="project" value="InterPro"/>
</dbReference>
<dbReference type="CDD" id="cd02952">
    <property type="entry name" value="TRP14_like"/>
    <property type="match status" value="1"/>
</dbReference>
<dbReference type="Pfam" id="PF06110">
    <property type="entry name" value="TXD17-like_Trx"/>
    <property type="match status" value="1"/>
</dbReference>
<proteinExistence type="inferred from homology"/>
<dbReference type="SUPFAM" id="SSF52833">
    <property type="entry name" value="Thioredoxin-like"/>
    <property type="match status" value="1"/>
</dbReference>
<comment type="similarity">
    <text evidence="2">Belongs to the thioredoxin family.</text>
</comment>
<evidence type="ECO:0000256" key="1">
    <source>
        <dbReference type="ARBA" id="ARBA00004496"/>
    </source>
</evidence>
<sequence>MVQKHYVAGYQNFIDFMKNFKADGQDINILFTGAKLDNGLSWCGDCVEAAPFIDAALAKAPEKSHFVYVDVGDRATWKDMTNPFRKDTATHLSVIPTLIRWKNPQRLEGEQCAKSDLLDMFFNEDD</sequence>
<evidence type="ECO:0000256" key="2">
    <source>
        <dbReference type="ARBA" id="ARBA00008987"/>
    </source>
</evidence>
<dbReference type="FunFam" id="3.40.30.10:FF:000124">
    <property type="entry name" value="Thioredoxin domain-containing 17"/>
    <property type="match status" value="1"/>
</dbReference>
<evidence type="ECO:0000256" key="4">
    <source>
        <dbReference type="ARBA" id="ARBA00022490"/>
    </source>
</evidence>
<evidence type="ECO:0000313" key="8">
    <source>
        <dbReference type="EMBL" id="JAV32542.1"/>
    </source>
</evidence>
<accession>A0A1Q3FYI8</accession>
<dbReference type="Gene3D" id="3.40.30.10">
    <property type="entry name" value="Glutaredoxin"/>
    <property type="match status" value="1"/>
</dbReference>
<dbReference type="InterPro" id="IPR045108">
    <property type="entry name" value="TXNDC17-like"/>
</dbReference>
<dbReference type="InterPro" id="IPR010357">
    <property type="entry name" value="TXNDC17_dom"/>
</dbReference>
<feature type="domain" description="Thioredoxin" evidence="7">
    <location>
        <begin position="7"/>
        <end position="124"/>
    </location>
</feature>
<dbReference type="PANTHER" id="PTHR12452">
    <property type="entry name" value="42-9-9 PROTEIN-RELATED"/>
    <property type="match status" value="1"/>
</dbReference>
<protein>
    <recommendedName>
        <fullName evidence="3">Thioredoxin domain-containing protein 17</fullName>
    </recommendedName>
</protein>
<dbReference type="InterPro" id="IPR036249">
    <property type="entry name" value="Thioredoxin-like_sf"/>
</dbReference>
<evidence type="ECO:0000256" key="5">
    <source>
        <dbReference type="ARBA" id="ARBA00023157"/>
    </source>
</evidence>
<dbReference type="PANTHER" id="PTHR12452:SF6">
    <property type="entry name" value="THIOREDOXIN DOMAIN-CONTAINING PROTEIN 17"/>
    <property type="match status" value="1"/>
</dbReference>
<evidence type="ECO:0000259" key="7">
    <source>
        <dbReference type="Pfam" id="PF06110"/>
    </source>
</evidence>
<comment type="subcellular location">
    <subcellularLocation>
        <location evidence="1">Cytoplasm</location>
    </subcellularLocation>
</comment>
<keyword evidence="4" id="KW-0963">Cytoplasm</keyword>